<sequence length="67" mass="7662">MARKTYLRVLDIITFPIGLPLFIIWFISRYILAPLFLRLGQFILGFLVIGGLLAGIIRLFAYIVTGY</sequence>
<accession>A0AAJ2UE21</accession>
<keyword evidence="1" id="KW-0812">Transmembrane</keyword>
<feature type="transmembrane region" description="Helical" evidence="1">
    <location>
        <begin position="12"/>
        <end position="36"/>
    </location>
</feature>
<dbReference type="EMBL" id="JAWPEX010000003">
    <property type="protein sequence ID" value="MDW2898057.1"/>
    <property type="molecule type" value="Genomic_DNA"/>
</dbReference>
<gene>
    <name evidence="2" type="ORF">R7V77_01850</name>
</gene>
<evidence type="ECO:0000313" key="2">
    <source>
        <dbReference type="EMBL" id="MDW2898057.1"/>
    </source>
</evidence>
<organism evidence="2 3">
    <name type="scientific">Mesomycoplasma ovipneumoniae</name>
    <dbReference type="NCBI Taxonomy" id="29562"/>
    <lineage>
        <taxon>Bacteria</taxon>
        <taxon>Bacillati</taxon>
        <taxon>Mycoplasmatota</taxon>
        <taxon>Mycoplasmoidales</taxon>
        <taxon>Metamycoplasmataceae</taxon>
        <taxon>Mesomycoplasma</taxon>
    </lineage>
</organism>
<protein>
    <submittedName>
        <fullName evidence="2">Uncharacterized protein</fullName>
    </submittedName>
</protein>
<dbReference type="RefSeq" id="WP_318043656.1">
    <property type="nucleotide sequence ID" value="NZ_JAWPEX010000003.1"/>
</dbReference>
<feature type="transmembrane region" description="Helical" evidence="1">
    <location>
        <begin position="42"/>
        <end position="64"/>
    </location>
</feature>
<evidence type="ECO:0000313" key="3">
    <source>
        <dbReference type="Proteomes" id="UP001276398"/>
    </source>
</evidence>
<evidence type="ECO:0000256" key="1">
    <source>
        <dbReference type="SAM" id="Phobius"/>
    </source>
</evidence>
<dbReference type="AlphaFoldDB" id="A0AAJ2UE21"/>
<keyword evidence="1" id="KW-1133">Transmembrane helix</keyword>
<dbReference type="Proteomes" id="UP001276398">
    <property type="component" value="Unassembled WGS sequence"/>
</dbReference>
<keyword evidence="1" id="KW-0472">Membrane</keyword>
<name>A0AAJ2UE21_9BACT</name>
<proteinExistence type="predicted"/>
<comment type="caution">
    <text evidence="2">The sequence shown here is derived from an EMBL/GenBank/DDBJ whole genome shotgun (WGS) entry which is preliminary data.</text>
</comment>
<reference evidence="2" key="1">
    <citation type="submission" date="2023-10" db="EMBL/GenBank/DDBJ databases">
        <title>Genome sequences of Mycoplasma ovipneumoniae isolated from goats.</title>
        <authorList>
            <person name="Spergser J."/>
        </authorList>
    </citation>
    <scope>NUCLEOTIDE SEQUENCE</scope>
    <source>
        <strain evidence="2">279</strain>
    </source>
</reference>